<evidence type="ECO:0000313" key="6">
    <source>
        <dbReference type="Proteomes" id="UP000272010"/>
    </source>
</evidence>
<dbReference type="GeneID" id="78897401"/>
<reference evidence="6" key="3">
    <citation type="submission" date="2018-07" db="EMBL/GenBank/DDBJ databases">
        <title>Genome Structure of the Opportunistic Pathogen Paracoccus yeei (Alphaproteobacteria) and Identification of Putative Virulence Factors.</title>
        <authorList>
            <person name="Lasek R."/>
            <person name="Szuplewska M."/>
            <person name="Mitura M."/>
            <person name="Decewicz P."/>
            <person name="Chmielowska C."/>
            <person name="Pawlot A."/>
            <person name="Sentkowska D."/>
            <person name="Czarnecki J."/>
            <person name="Bartosik D."/>
        </authorList>
    </citation>
    <scope>NUCLEOTIDE SEQUENCE [LARGE SCALE GENOMIC DNA]</scope>
    <source>
        <strain evidence="6">CCUG 32053</strain>
    </source>
</reference>
<dbReference type="RefSeq" id="WP_099648627.1">
    <property type="nucleotide sequence ID" value="NZ_CAJGAB010000002.1"/>
</dbReference>
<dbReference type="GO" id="GO:0003700">
    <property type="term" value="F:DNA-binding transcription factor activity"/>
    <property type="evidence" value="ECO:0007669"/>
    <property type="project" value="InterPro"/>
</dbReference>
<dbReference type="PANTHER" id="PTHR33164:SF57">
    <property type="entry name" value="MARR-FAMILY TRANSCRIPTIONAL REGULATOR"/>
    <property type="match status" value="1"/>
</dbReference>
<feature type="domain" description="HTH marR-type" evidence="2">
    <location>
        <begin position="1"/>
        <end position="135"/>
    </location>
</feature>
<dbReference type="AlphaFoldDB" id="A0A2D2BZ78"/>
<protein>
    <submittedName>
        <fullName evidence="3">MarR family transcriptional regulator</fullName>
    </submittedName>
</protein>
<evidence type="ECO:0000313" key="3">
    <source>
        <dbReference type="EMBL" id="ATQ55567.1"/>
    </source>
</evidence>
<sequence length="176" mass="19135">MEPAAAKYHFGALALAVADNIASASASLSPSGPAAALMILLSVEPGVPIGVLASRIRLSHAGTVRLIDRLETDHLVERRRHTVDRRARFIHLTNSGEEMTRALLRAREQVIAAWVSPLSPMDLNDLGAMSERLLENGLNKNELASLRHLGGYPRRRSTESATPPARSPPRRPSKND</sequence>
<dbReference type="SMART" id="SM00347">
    <property type="entry name" value="HTH_MARR"/>
    <property type="match status" value="1"/>
</dbReference>
<evidence type="ECO:0000259" key="2">
    <source>
        <dbReference type="PROSITE" id="PS50995"/>
    </source>
</evidence>
<evidence type="ECO:0000313" key="4">
    <source>
        <dbReference type="EMBL" id="AYE99725.1"/>
    </source>
</evidence>
<dbReference type="InterPro" id="IPR036388">
    <property type="entry name" value="WH-like_DNA-bd_sf"/>
</dbReference>
<proteinExistence type="predicted"/>
<feature type="region of interest" description="Disordered" evidence="1">
    <location>
        <begin position="147"/>
        <end position="176"/>
    </location>
</feature>
<accession>A0A2D2BZ78</accession>
<dbReference type="PROSITE" id="PS50995">
    <property type="entry name" value="HTH_MARR_2"/>
    <property type="match status" value="1"/>
</dbReference>
<evidence type="ECO:0000313" key="5">
    <source>
        <dbReference type="Proteomes" id="UP000229314"/>
    </source>
</evidence>
<name>A0A2D2BZ78_9RHOB</name>
<evidence type="ECO:0000256" key="1">
    <source>
        <dbReference type="SAM" id="MobiDB-lite"/>
    </source>
</evidence>
<dbReference type="EMBL" id="CP024422">
    <property type="protein sequence ID" value="ATQ55567.1"/>
    <property type="molecule type" value="Genomic_DNA"/>
</dbReference>
<dbReference type="InterPro" id="IPR039422">
    <property type="entry name" value="MarR/SlyA-like"/>
</dbReference>
<reference evidence="3 5" key="1">
    <citation type="submission" date="2017-10" db="EMBL/GenBank/DDBJ databases">
        <title>Complete genome sequence of Paracoccus yeei TT13 isolated from human skin.</title>
        <authorList>
            <person name="Lee K."/>
            <person name="Lim J.Y."/>
            <person name="Hwang I."/>
        </authorList>
    </citation>
    <scope>NUCLEOTIDE SEQUENCE [LARGE SCALE GENOMIC DNA]</scope>
    <source>
        <strain evidence="3 5">TT13</strain>
    </source>
</reference>
<dbReference type="EMBL" id="CP031078">
    <property type="protein sequence ID" value="AYE99725.1"/>
    <property type="molecule type" value="Genomic_DNA"/>
</dbReference>
<dbReference type="GO" id="GO:0006950">
    <property type="term" value="P:response to stress"/>
    <property type="evidence" value="ECO:0007669"/>
    <property type="project" value="TreeGrafter"/>
</dbReference>
<dbReference type="SUPFAM" id="SSF46785">
    <property type="entry name" value="Winged helix' DNA-binding domain"/>
    <property type="match status" value="1"/>
</dbReference>
<dbReference type="Gene3D" id="1.10.10.10">
    <property type="entry name" value="Winged helix-like DNA-binding domain superfamily/Winged helix DNA-binding domain"/>
    <property type="match status" value="1"/>
</dbReference>
<dbReference type="Proteomes" id="UP000272010">
    <property type="component" value="Chromosome"/>
</dbReference>
<dbReference type="Proteomes" id="UP000229314">
    <property type="component" value="Chromosome"/>
</dbReference>
<dbReference type="Pfam" id="PF12802">
    <property type="entry name" value="MarR_2"/>
    <property type="match status" value="1"/>
</dbReference>
<dbReference type="PANTHER" id="PTHR33164">
    <property type="entry name" value="TRANSCRIPTIONAL REGULATOR, MARR FAMILY"/>
    <property type="match status" value="1"/>
</dbReference>
<gene>
    <name evidence="4" type="ORF">PY32053_00025</name>
    <name evidence="3" type="ORF">PYTT13_06915</name>
</gene>
<reference evidence="4" key="2">
    <citation type="journal article" date="2018" name="Front. Microbiol.">
        <title>Genome Structure of the Opportunistic Pathogen Paracoccus yeei (Alphaproteobacteria) and Identification of Putative Virulence Factors.</title>
        <authorList>
            <person name="Lasek R."/>
            <person name="Szuplewska M."/>
            <person name="Mitura M."/>
            <person name="Decewicz P."/>
            <person name="Chmielowska C."/>
            <person name="Pawlot A."/>
            <person name="Sentkowska D."/>
            <person name="Czarnecki J."/>
            <person name="Bartosik D."/>
        </authorList>
    </citation>
    <scope>NUCLEOTIDE SEQUENCE</scope>
    <source>
        <strain evidence="4">CCUG 32053</strain>
    </source>
</reference>
<dbReference type="InterPro" id="IPR036390">
    <property type="entry name" value="WH_DNA-bd_sf"/>
</dbReference>
<organism evidence="3 5">
    <name type="scientific">Paracoccus yeei</name>
    <dbReference type="NCBI Taxonomy" id="147645"/>
    <lineage>
        <taxon>Bacteria</taxon>
        <taxon>Pseudomonadati</taxon>
        <taxon>Pseudomonadota</taxon>
        <taxon>Alphaproteobacteria</taxon>
        <taxon>Rhodobacterales</taxon>
        <taxon>Paracoccaceae</taxon>
        <taxon>Paracoccus</taxon>
    </lineage>
</organism>
<dbReference type="InterPro" id="IPR000835">
    <property type="entry name" value="HTH_MarR-typ"/>
</dbReference>